<feature type="domain" description="MaoC-like" evidence="2">
    <location>
        <begin position="5"/>
        <end position="87"/>
    </location>
</feature>
<evidence type="ECO:0000259" key="2">
    <source>
        <dbReference type="Pfam" id="PF01575"/>
    </source>
</evidence>
<sequence>MKTMALLLADPNPIHFDIAAVRSLGLGDQPVNQGPSNVGYVLNMLGAWAGGTDRVRALRVRFLGNVFGGDHVTCRGTVTAVRAHGGSVLADCAVELLAKARGAPEPRVVLSGTASVEISAPAVAAE</sequence>
<comment type="caution">
    <text evidence="3">The sequence shown here is derived from an EMBL/GenBank/DDBJ whole genome shotgun (WGS) entry which is preliminary data.</text>
</comment>
<proteinExistence type="inferred from homology"/>
<dbReference type="Proteomes" id="UP000570678">
    <property type="component" value="Unassembled WGS sequence"/>
</dbReference>
<reference evidence="3 4" key="1">
    <citation type="submission" date="2020-04" db="EMBL/GenBank/DDBJ databases">
        <title>MicrobeNet Type strains.</title>
        <authorList>
            <person name="Nicholson A.C."/>
        </authorList>
    </citation>
    <scope>NUCLEOTIDE SEQUENCE [LARGE SCALE GENOMIC DNA]</scope>
    <source>
        <strain evidence="3 4">JCM 3332</strain>
    </source>
</reference>
<keyword evidence="4" id="KW-1185">Reference proteome</keyword>
<dbReference type="InterPro" id="IPR029069">
    <property type="entry name" value="HotDog_dom_sf"/>
</dbReference>
<evidence type="ECO:0000313" key="3">
    <source>
        <dbReference type="EMBL" id="NKY60590.1"/>
    </source>
</evidence>
<comment type="similarity">
    <text evidence="1">Belongs to the enoyl-CoA hydratase/isomerase family.</text>
</comment>
<name>A0A846YSR3_9NOCA</name>
<protein>
    <submittedName>
        <fullName evidence="3">MaoC family dehydratase</fullName>
    </submittedName>
</protein>
<accession>A0A846YSR3</accession>
<gene>
    <name evidence="3" type="ORF">HGA15_31525</name>
</gene>
<dbReference type="InterPro" id="IPR002539">
    <property type="entry name" value="MaoC-like_dom"/>
</dbReference>
<evidence type="ECO:0000313" key="4">
    <source>
        <dbReference type="Proteomes" id="UP000570678"/>
    </source>
</evidence>
<dbReference type="Gene3D" id="3.10.129.10">
    <property type="entry name" value="Hotdog Thioesterase"/>
    <property type="match status" value="1"/>
</dbReference>
<dbReference type="Pfam" id="PF01575">
    <property type="entry name" value="MaoC_dehydratas"/>
    <property type="match status" value="1"/>
</dbReference>
<dbReference type="CDD" id="cd03441">
    <property type="entry name" value="R_hydratase_like"/>
    <property type="match status" value="1"/>
</dbReference>
<organism evidence="3 4">
    <name type="scientific">Nocardia flavorosea</name>
    <dbReference type="NCBI Taxonomy" id="53429"/>
    <lineage>
        <taxon>Bacteria</taxon>
        <taxon>Bacillati</taxon>
        <taxon>Actinomycetota</taxon>
        <taxon>Actinomycetes</taxon>
        <taxon>Mycobacteriales</taxon>
        <taxon>Nocardiaceae</taxon>
        <taxon>Nocardia</taxon>
    </lineage>
</organism>
<dbReference type="SUPFAM" id="SSF54637">
    <property type="entry name" value="Thioesterase/thiol ester dehydrase-isomerase"/>
    <property type="match status" value="1"/>
</dbReference>
<dbReference type="EMBL" id="JAAXOT010000025">
    <property type="protein sequence ID" value="NKY60590.1"/>
    <property type="molecule type" value="Genomic_DNA"/>
</dbReference>
<evidence type="ECO:0000256" key="1">
    <source>
        <dbReference type="ARBA" id="ARBA00005254"/>
    </source>
</evidence>
<dbReference type="AlphaFoldDB" id="A0A846YSR3"/>